<dbReference type="GeneID" id="3257122"/>
<dbReference type="AlphaFoldDB" id="Q5KIT4"/>
<reference evidence="1 2" key="1">
    <citation type="journal article" date="2005" name="Science">
        <title>The genome of the basidiomycetous yeast and human pathogen Cryptococcus neoformans.</title>
        <authorList>
            <person name="Loftus B.J."/>
            <person name="Fung E."/>
            <person name="Roncaglia P."/>
            <person name="Rowley D."/>
            <person name="Amedeo P."/>
            <person name="Bruno D."/>
            <person name="Vamathevan J."/>
            <person name="Miranda M."/>
            <person name="Anderson I.J."/>
            <person name="Fraser J.A."/>
            <person name="Allen J.E."/>
            <person name="Bosdet I.E."/>
            <person name="Brent M.R."/>
            <person name="Chiu R."/>
            <person name="Doering T.L."/>
            <person name="Donlin M.J."/>
            <person name="D'Souza C.A."/>
            <person name="Fox D.S."/>
            <person name="Grinberg V."/>
            <person name="Fu J."/>
            <person name="Fukushima M."/>
            <person name="Haas B.J."/>
            <person name="Huang J.C."/>
            <person name="Janbon G."/>
            <person name="Jones S.J."/>
            <person name="Koo H.L."/>
            <person name="Krzywinski M.I."/>
            <person name="Kwon-Chung J.K."/>
            <person name="Lengeler K.B."/>
            <person name="Maiti R."/>
            <person name="Marra M.A."/>
            <person name="Marra R.E."/>
            <person name="Mathewson C.A."/>
            <person name="Mitchell T.G."/>
            <person name="Pertea M."/>
            <person name="Riggs F.R."/>
            <person name="Salzberg S.L."/>
            <person name="Schein J.E."/>
            <person name="Shvartsbeyn A."/>
            <person name="Shin H."/>
            <person name="Shumway M."/>
            <person name="Specht C.A."/>
            <person name="Suh B.B."/>
            <person name="Tenney A."/>
            <person name="Utterback T.R."/>
            <person name="Wickes B.L."/>
            <person name="Wortman J.R."/>
            <person name="Wye N.H."/>
            <person name="Kronstad J.W."/>
            <person name="Lodge J.K."/>
            <person name="Heitman J."/>
            <person name="Davis R.W."/>
            <person name="Fraser C.M."/>
            <person name="Hyman R.W."/>
        </authorList>
    </citation>
    <scope>NUCLEOTIDE SEQUENCE [LARGE SCALE GENOMIC DNA]</scope>
    <source>
        <strain evidence="2">JEC21 / ATCC MYA-565</strain>
    </source>
</reference>
<proteinExistence type="predicted"/>
<dbReference type="RefSeq" id="XP_024512669.1">
    <property type="nucleotide sequence ID" value="XM_024656982.1"/>
</dbReference>
<dbReference type="PaxDb" id="214684-Q5KIT4"/>
<gene>
    <name evidence="1" type="ordered locus">CND01830</name>
</gene>
<name>Q5KIT4_CRYD1</name>
<keyword evidence="2" id="KW-1185">Reference proteome</keyword>
<evidence type="ECO:0000313" key="1">
    <source>
        <dbReference type="EMBL" id="AAW42941.2"/>
    </source>
</evidence>
<protein>
    <submittedName>
        <fullName evidence="1">Uncharacterized protein</fullName>
    </submittedName>
</protein>
<dbReference type="Proteomes" id="UP000002149">
    <property type="component" value="Chromosome 4"/>
</dbReference>
<dbReference type="HOGENOM" id="CLU_1354561_0_0_1"/>
<dbReference type="VEuPathDB" id="FungiDB:CND01830"/>
<accession>Q55TK2</accession>
<dbReference type="InParanoid" id="Q5KIT4"/>
<dbReference type="KEGG" id="cne:CND01830"/>
<organism evidence="1 2">
    <name type="scientific">Cryptococcus deneoformans (strain JEC21 / ATCC MYA-565)</name>
    <name type="common">Cryptococcus neoformans var. neoformans serotype D</name>
    <dbReference type="NCBI Taxonomy" id="214684"/>
    <lineage>
        <taxon>Eukaryota</taxon>
        <taxon>Fungi</taxon>
        <taxon>Dikarya</taxon>
        <taxon>Basidiomycota</taxon>
        <taxon>Agaricomycotina</taxon>
        <taxon>Tremellomycetes</taxon>
        <taxon>Tremellales</taxon>
        <taxon>Cryptococcaceae</taxon>
        <taxon>Cryptococcus</taxon>
        <taxon>Cryptococcus neoformans species complex</taxon>
    </lineage>
</organism>
<evidence type="ECO:0000313" key="2">
    <source>
        <dbReference type="Proteomes" id="UP000002149"/>
    </source>
</evidence>
<sequence length="159" mass="17544">MTTTSHTSSSIADQAIDLIPQLSAATGKDFGTTLAQFSQYAFELSTASEAEKIYATSVLKEAWSQLNLDKVTDHQVPEIVKVWARRKPQEGEVIRAQVKSAISKAKETLESFKGSSISDGRLRDGLSDLVNKFCFDALSDCNNTATATNYVSHFFFFLY</sequence>
<dbReference type="EMBL" id="AE017344">
    <property type="protein sequence ID" value="AAW42941.2"/>
    <property type="molecule type" value="Genomic_DNA"/>
</dbReference>
<accession>Q5KIT4</accession>